<name>A0AAD7CVJ9_MYCRO</name>
<organism evidence="1 2">
    <name type="scientific">Mycena rosella</name>
    <name type="common">Pink bonnet</name>
    <name type="synonym">Agaricus rosellus</name>
    <dbReference type="NCBI Taxonomy" id="1033263"/>
    <lineage>
        <taxon>Eukaryota</taxon>
        <taxon>Fungi</taxon>
        <taxon>Dikarya</taxon>
        <taxon>Basidiomycota</taxon>
        <taxon>Agaricomycotina</taxon>
        <taxon>Agaricomycetes</taxon>
        <taxon>Agaricomycetidae</taxon>
        <taxon>Agaricales</taxon>
        <taxon>Marasmiineae</taxon>
        <taxon>Mycenaceae</taxon>
        <taxon>Mycena</taxon>
    </lineage>
</organism>
<protein>
    <recommendedName>
        <fullName evidence="3">Reverse transcriptase zinc-binding domain-containing protein</fullName>
    </recommendedName>
</protein>
<comment type="caution">
    <text evidence="1">The sequence shown here is derived from an EMBL/GenBank/DDBJ whole genome shotgun (WGS) entry which is preliminary data.</text>
</comment>
<dbReference type="AlphaFoldDB" id="A0AAD7CVJ9"/>
<evidence type="ECO:0008006" key="3">
    <source>
        <dbReference type="Google" id="ProtNLM"/>
    </source>
</evidence>
<evidence type="ECO:0000313" key="2">
    <source>
        <dbReference type="Proteomes" id="UP001221757"/>
    </source>
</evidence>
<sequence>RKATKKNMGLAQAAVADPTDELPSEVLVWKSMKHKDISRSIRFFLWMIIHGGYKIGRHWEKIEGHEFKAACVKCGTTGSMEQILTKCETPGQEEIWELASELWELKTGV</sequence>
<evidence type="ECO:0000313" key="1">
    <source>
        <dbReference type="EMBL" id="KAJ7666313.1"/>
    </source>
</evidence>
<feature type="non-terminal residue" evidence="1">
    <location>
        <position position="1"/>
    </location>
</feature>
<keyword evidence="2" id="KW-1185">Reference proteome</keyword>
<proteinExistence type="predicted"/>
<dbReference type="EMBL" id="JARKIE010000211">
    <property type="protein sequence ID" value="KAJ7666313.1"/>
    <property type="molecule type" value="Genomic_DNA"/>
</dbReference>
<dbReference type="Proteomes" id="UP001221757">
    <property type="component" value="Unassembled WGS sequence"/>
</dbReference>
<feature type="non-terminal residue" evidence="1">
    <location>
        <position position="109"/>
    </location>
</feature>
<accession>A0AAD7CVJ9</accession>
<reference evidence="1" key="1">
    <citation type="submission" date="2023-03" db="EMBL/GenBank/DDBJ databases">
        <title>Massive genome expansion in bonnet fungi (Mycena s.s.) driven by repeated elements and novel gene families across ecological guilds.</title>
        <authorList>
            <consortium name="Lawrence Berkeley National Laboratory"/>
            <person name="Harder C.B."/>
            <person name="Miyauchi S."/>
            <person name="Viragh M."/>
            <person name="Kuo A."/>
            <person name="Thoen E."/>
            <person name="Andreopoulos B."/>
            <person name="Lu D."/>
            <person name="Skrede I."/>
            <person name="Drula E."/>
            <person name="Henrissat B."/>
            <person name="Morin E."/>
            <person name="Kohler A."/>
            <person name="Barry K."/>
            <person name="LaButti K."/>
            <person name="Morin E."/>
            <person name="Salamov A."/>
            <person name="Lipzen A."/>
            <person name="Mereny Z."/>
            <person name="Hegedus B."/>
            <person name="Baldrian P."/>
            <person name="Stursova M."/>
            <person name="Weitz H."/>
            <person name="Taylor A."/>
            <person name="Grigoriev I.V."/>
            <person name="Nagy L.G."/>
            <person name="Martin F."/>
            <person name="Kauserud H."/>
        </authorList>
    </citation>
    <scope>NUCLEOTIDE SEQUENCE</scope>
    <source>
        <strain evidence="1">CBHHK067</strain>
    </source>
</reference>
<gene>
    <name evidence="1" type="ORF">B0H17DRAFT_846351</name>
</gene>